<proteinExistence type="predicted"/>
<dbReference type="InterPro" id="IPR025558">
    <property type="entry name" value="DUF4283"/>
</dbReference>
<feature type="domain" description="DUF4283" evidence="1">
    <location>
        <begin position="12"/>
        <end position="63"/>
    </location>
</feature>
<evidence type="ECO:0000259" key="1">
    <source>
        <dbReference type="Pfam" id="PF14111"/>
    </source>
</evidence>
<reference evidence="2" key="1">
    <citation type="journal article" date="2012" name="Nat. Biotechnol.">
        <title>Draft genome sequence of pigeonpea (Cajanus cajan), an orphan legume crop of resource-poor farmers.</title>
        <authorList>
            <person name="Varshney R.K."/>
            <person name="Chen W."/>
            <person name="Li Y."/>
            <person name="Bharti A.K."/>
            <person name="Saxena R.K."/>
            <person name="Schlueter J.A."/>
            <person name="Donoghue M.T."/>
            <person name="Azam S."/>
            <person name="Fan G."/>
            <person name="Whaley A.M."/>
            <person name="Farmer A.D."/>
            <person name="Sheridan J."/>
            <person name="Iwata A."/>
            <person name="Tuteja R."/>
            <person name="Penmetsa R.V."/>
            <person name="Wu W."/>
            <person name="Upadhyaya H.D."/>
            <person name="Yang S.P."/>
            <person name="Shah T."/>
            <person name="Saxena K.B."/>
            <person name="Michael T."/>
            <person name="McCombie W.R."/>
            <person name="Yang B."/>
            <person name="Zhang G."/>
            <person name="Yang H."/>
            <person name="Wang J."/>
            <person name="Spillane C."/>
            <person name="Cook D.R."/>
            <person name="May G.D."/>
            <person name="Xu X."/>
            <person name="Jackson S.A."/>
        </authorList>
    </citation>
    <scope>NUCLEOTIDE SEQUENCE [LARGE SCALE GENOMIC DNA]</scope>
</reference>
<dbReference type="Proteomes" id="UP000075243">
    <property type="component" value="Unassembled WGS sequence"/>
</dbReference>
<gene>
    <name evidence="2" type="ORF">KK1_029897</name>
</gene>
<dbReference type="AlphaFoldDB" id="A0A151S0S6"/>
<keyword evidence="3" id="KW-1185">Reference proteome</keyword>
<sequence>MLLPKGASPYKFHDLKMNLGNLWKLIRDWCIISLGKGYFEFSFSIDEDRQQVLIAGSWNILSRVL</sequence>
<organism evidence="2 3">
    <name type="scientific">Cajanus cajan</name>
    <name type="common">Pigeon pea</name>
    <name type="synonym">Cajanus indicus</name>
    <dbReference type="NCBI Taxonomy" id="3821"/>
    <lineage>
        <taxon>Eukaryota</taxon>
        <taxon>Viridiplantae</taxon>
        <taxon>Streptophyta</taxon>
        <taxon>Embryophyta</taxon>
        <taxon>Tracheophyta</taxon>
        <taxon>Spermatophyta</taxon>
        <taxon>Magnoliopsida</taxon>
        <taxon>eudicotyledons</taxon>
        <taxon>Gunneridae</taxon>
        <taxon>Pentapetalae</taxon>
        <taxon>rosids</taxon>
        <taxon>fabids</taxon>
        <taxon>Fabales</taxon>
        <taxon>Fabaceae</taxon>
        <taxon>Papilionoideae</taxon>
        <taxon>50 kb inversion clade</taxon>
        <taxon>NPAAA clade</taxon>
        <taxon>indigoferoid/millettioid clade</taxon>
        <taxon>Phaseoleae</taxon>
        <taxon>Cajanus</taxon>
    </lineage>
</organism>
<evidence type="ECO:0000313" key="2">
    <source>
        <dbReference type="EMBL" id="KYP48435.1"/>
    </source>
</evidence>
<evidence type="ECO:0000313" key="3">
    <source>
        <dbReference type="Proteomes" id="UP000075243"/>
    </source>
</evidence>
<dbReference type="Gramene" id="C.cajan_30313.t">
    <property type="protein sequence ID" value="C.cajan_30313.t.cds1"/>
    <property type="gene ID" value="C.cajan_30313"/>
</dbReference>
<accession>A0A151S0S6</accession>
<dbReference type="EMBL" id="KQ483500">
    <property type="protein sequence ID" value="KYP48435.1"/>
    <property type="molecule type" value="Genomic_DNA"/>
</dbReference>
<name>A0A151S0S6_CAJCA</name>
<protein>
    <recommendedName>
        <fullName evidence="1">DUF4283 domain-containing protein</fullName>
    </recommendedName>
</protein>
<dbReference type="Pfam" id="PF14111">
    <property type="entry name" value="DUF4283"/>
    <property type="match status" value="1"/>
</dbReference>